<keyword evidence="3" id="KW-1185">Reference proteome</keyword>
<evidence type="ECO:0000313" key="3">
    <source>
        <dbReference type="Proteomes" id="UP000275267"/>
    </source>
</evidence>
<comment type="caution">
    <text evidence="2">The sequence shown here is derived from an EMBL/GenBank/DDBJ whole genome shotgun (WGS) entry which is preliminary data.</text>
</comment>
<name>A0A3L6SRP0_PANMI</name>
<dbReference type="PANTHER" id="PTHR47169:SF2">
    <property type="entry name" value="OS01G0541250 PROTEIN"/>
    <property type="match status" value="1"/>
</dbReference>
<proteinExistence type="predicted"/>
<dbReference type="EMBL" id="PQIB02000004">
    <property type="protein sequence ID" value="RLN24740.1"/>
    <property type="molecule type" value="Genomic_DNA"/>
</dbReference>
<dbReference type="Proteomes" id="UP000275267">
    <property type="component" value="Unassembled WGS sequence"/>
</dbReference>
<gene>
    <name evidence="2" type="ORF">C2845_PM07G25820</name>
</gene>
<dbReference type="InterPro" id="IPR056671">
    <property type="entry name" value="DUF7769"/>
</dbReference>
<dbReference type="Gene3D" id="3.30.420.10">
    <property type="entry name" value="Ribonuclease H-like superfamily/Ribonuclease H"/>
    <property type="match status" value="1"/>
</dbReference>
<dbReference type="Pfam" id="PF24964">
    <property type="entry name" value="DUF7769"/>
    <property type="match status" value="1"/>
</dbReference>
<dbReference type="AlphaFoldDB" id="A0A3L6SRP0"/>
<sequence length="483" mass="53550">MAASLLDLNSAPPEQLDGELVPAEGEAAADEEGDAPTEAAGVHLATRLFLDINSTPELVDEIIPGDEAVGDEEIDAMAQDEGGIVPAQDEEANAPSEAAGVHQATHFFLDINCTHLEELVDEIVPGGGEAVDNEETCAMVQDEEANVTAEAAGLQQSQPRLRKWLTDSQRHTAYIALQAKSRNGKLPKTATKEVAAFFQTQIQGFGGLQGSRLHLGVSAHGREVVLYDKKKRKYYLLPEEDDPTRTVQNKNNIGKVMLLTVVARPRRDAQGTVTFSGKISVWPFVKEVPAARKSQNRARGTLETKSIVVNRNVMREYLIEKVIPAIKSCWPEDAVHETIFIQRDNARTHVLPNDPAFLEAVAATGVDIRLMQQPPNSPDMNVLDLGFFRSIQSLTDCRSPTTIEELMHDVEEEFEEYDVENLNRVFLTLQICMKEVMKIGGGNRYRNPHMNKRCLERQGRLPHWLSCEKDLYDTAKAYLAPYG</sequence>
<evidence type="ECO:0000313" key="2">
    <source>
        <dbReference type="EMBL" id="RLN24740.1"/>
    </source>
</evidence>
<dbReference type="PANTHER" id="PTHR47169">
    <property type="entry name" value="OS01G0541250 PROTEIN"/>
    <property type="match status" value="1"/>
</dbReference>
<feature type="domain" description="DUF7769" evidence="1">
    <location>
        <begin position="165"/>
        <end position="203"/>
    </location>
</feature>
<dbReference type="GO" id="GO:0003676">
    <property type="term" value="F:nucleic acid binding"/>
    <property type="evidence" value="ECO:0007669"/>
    <property type="project" value="InterPro"/>
</dbReference>
<dbReference type="OrthoDB" id="672976at2759"/>
<evidence type="ECO:0000259" key="1">
    <source>
        <dbReference type="Pfam" id="PF24964"/>
    </source>
</evidence>
<dbReference type="STRING" id="4540.A0A3L6SRP0"/>
<reference evidence="3" key="1">
    <citation type="journal article" date="2019" name="Nat. Commun.">
        <title>The genome of broomcorn millet.</title>
        <authorList>
            <person name="Zou C."/>
            <person name="Miki D."/>
            <person name="Li D."/>
            <person name="Tang Q."/>
            <person name="Xiao L."/>
            <person name="Rajput S."/>
            <person name="Deng P."/>
            <person name="Jia W."/>
            <person name="Huang R."/>
            <person name="Zhang M."/>
            <person name="Sun Y."/>
            <person name="Hu J."/>
            <person name="Fu X."/>
            <person name="Schnable P.S."/>
            <person name="Li F."/>
            <person name="Zhang H."/>
            <person name="Feng B."/>
            <person name="Zhu X."/>
            <person name="Liu R."/>
            <person name="Schnable J.C."/>
            <person name="Zhu J.-K."/>
            <person name="Zhang H."/>
        </authorList>
    </citation>
    <scope>NUCLEOTIDE SEQUENCE [LARGE SCALE GENOMIC DNA]</scope>
</reference>
<dbReference type="InterPro" id="IPR036397">
    <property type="entry name" value="RNaseH_sf"/>
</dbReference>
<accession>A0A3L6SRP0</accession>
<protein>
    <recommendedName>
        <fullName evidence="1">DUF7769 domain-containing protein</fullName>
    </recommendedName>
</protein>
<organism evidence="2 3">
    <name type="scientific">Panicum miliaceum</name>
    <name type="common">Proso millet</name>
    <name type="synonym">Broomcorn millet</name>
    <dbReference type="NCBI Taxonomy" id="4540"/>
    <lineage>
        <taxon>Eukaryota</taxon>
        <taxon>Viridiplantae</taxon>
        <taxon>Streptophyta</taxon>
        <taxon>Embryophyta</taxon>
        <taxon>Tracheophyta</taxon>
        <taxon>Spermatophyta</taxon>
        <taxon>Magnoliopsida</taxon>
        <taxon>Liliopsida</taxon>
        <taxon>Poales</taxon>
        <taxon>Poaceae</taxon>
        <taxon>PACMAD clade</taxon>
        <taxon>Panicoideae</taxon>
        <taxon>Panicodae</taxon>
        <taxon>Paniceae</taxon>
        <taxon>Panicinae</taxon>
        <taxon>Panicum</taxon>
        <taxon>Panicum sect. Panicum</taxon>
    </lineage>
</organism>